<evidence type="ECO:0000256" key="4">
    <source>
        <dbReference type="ARBA" id="ARBA00022723"/>
    </source>
</evidence>
<feature type="region of interest" description="Disordered" evidence="11">
    <location>
        <begin position="1"/>
        <end position="24"/>
    </location>
</feature>
<dbReference type="PROSITE" id="PS50890">
    <property type="entry name" value="PUA"/>
    <property type="match status" value="1"/>
</dbReference>
<sequence length="966" mass="103202">MSTATASSAAHHTPHNSIPDLQAPPLDQRICEAVADPERIRTRLIDRVAYASDASHYHQTPQAVIIAHSAQEVGQILRAARESHTPVTLRSGGTSLAGQGSTEGLLIDVRKNFRAIKVLDGGTRVWTQSGATVRQVNAQLAPYRSKIGPDPASEGAATIGGVINNNSSGMACGTEFNTYRTLESMEFVLSSGTVINSADADAETRLRALEPELVESLIGLQRRVRSTPESVRIIKRQFAMKNTMGYGLNAFLDFDNVLDLLVHLIISSEGTLAFVSEAIFRTVPISRLATTTLAVFPTLEIGARVLPALVDTGAATLELMDATSIRVGQTLPDTPAAINGFEVDQQAALLIEYHADEEEELTQLTRLGTEVLGGVELHSPATFSPDAANRNSAWNFRKGLYASVAGARRPGTTALLEDIVVPVPDLAAASQSLQQLFKKHGYEDGVIFGHAKDGNLHYVIGDRFDTEESLLRYETFIDGMAEMVWGFHGNLKAEHGTGRAMAPYVRGQYNDELYEVMLELKAAIDPGLMLNPGVILDETPGAHIRNMKVTETIEAEAERCVECGFCEPVCPSRQLTLTPRQRIVVRRAEAKARARGDQAFIEELEKDYDYDGIQTCAVDGMCQTACPVQINTGDLVKRLRQENRGRIEDLGWDLAARAWGPATRIGATALHVAQKLPTPMVRGASEIARGVMGTETVPRYEAGLPAGGSARRGHEGFFGAAPGPDTTVAGVYLPACVNSMFGPEEGEVGVTEAFRKLLVEAGVTLLVPGGVESICCGTPWSSKGMATGHETMAARVRHFIRHATREGELPVISDAASCTEGFAKILAEEEVAVLDAVSFTAHHLLGALEVTDPLPELVLHPTCSSKHLGLDGDLQLVAQAAAAQVHTPIAWGCCGFAGDRGMLHPELTAAATAPEAAEVAELGAGAHASCNRTCEIGMSRATGQPYTHVLEALAKAVAPGGLTSPR</sequence>
<accession>A0A6B8VR50</accession>
<evidence type="ECO:0000256" key="7">
    <source>
        <dbReference type="ARBA" id="ARBA00023002"/>
    </source>
</evidence>
<keyword evidence="6" id="KW-0809">Transit peptide</keyword>
<evidence type="ECO:0000259" key="12">
    <source>
        <dbReference type="PROSITE" id="PS51379"/>
    </source>
</evidence>
<feature type="domain" description="4Fe-4S ferredoxin-type" evidence="12">
    <location>
        <begin position="551"/>
        <end position="580"/>
    </location>
</feature>
<evidence type="ECO:0000256" key="10">
    <source>
        <dbReference type="ARBA" id="ARBA00038897"/>
    </source>
</evidence>
<keyword evidence="8" id="KW-0408">Iron</keyword>
<dbReference type="SUPFAM" id="SSF46548">
    <property type="entry name" value="alpha-helical ferredoxin"/>
    <property type="match status" value="1"/>
</dbReference>
<dbReference type="GO" id="GO:0008720">
    <property type="term" value="F:D-lactate dehydrogenase (NAD+) activity"/>
    <property type="evidence" value="ECO:0007669"/>
    <property type="project" value="TreeGrafter"/>
</dbReference>
<dbReference type="InterPro" id="IPR016166">
    <property type="entry name" value="FAD-bd_PCMH"/>
</dbReference>
<keyword evidence="3" id="KW-0285">Flavoprotein</keyword>
<dbReference type="GO" id="GO:1903457">
    <property type="term" value="P:lactate catabolic process"/>
    <property type="evidence" value="ECO:0007669"/>
    <property type="project" value="TreeGrafter"/>
</dbReference>
<dbReference type="InterPro" id="IPR017896">
    <property type="entry name" value="4Fe4S_Fe-S-bd"/>
</dbReference>
<dbReference type="InterPro" id="IPR017900">
    <property type="entry name" value="4Fe4S_Fe_S_CS"/>
</dbReference>
<dbReference type="InterPro" id="IPR006094">
    <property type="entry name" value="Oxid_FAD_bind_N"/>
</dbReference>
<gene>
    <name evidence="14" type="ORF">COCCU_10565</name>
</gene>
<dbReference type="Gene3D" id="1.10.1060.10">
    <property type="entry name" value="Alpha-helical ferredoxin"/>
    <property type="match status" value="1"/>
</dbReference>
<dbReference type="PANTHER" id="PTHR11748">
    <property type="entry name" value="D-LACTATE DEHYDROGENASE"/>
    <property type="match status" value="1"/>
</dbReference>
<protein>
    <recommendedName>
        <fullName evidence="10">D-lactate dehydrogenase (cytochrome)</fullName>
        <ecNumber evidence="10">1.1.2.4</ecNumber>
    </recommendedName>
</protein>
<dbReference type="Pfam" id="PF13183">
    <property type="entry name" value="Fer4_8"/>
    <property type="match status" value="1"/>
</dbReference>
<dbReference type="Gene3D" id="3.30.43.10">
    <property type="entry name" value="Uridine Diphospho-n-acetylenolpyruvylglucosamine Reductase, domain 2"/>
    <property type="match status" value="1"/>
</dbReference>
<keyword evidence="7 14" id="KW-0560">Oxidoreductase</keyword>
<evidence type="ECO:0000256" key="9">
    <source>
        <dbReference type="ARBA" id="ARBA00023014"/>
    </source>
</evidence>
<dbReference type="Pfam" id="PF01565">
    <property type="entry name" value="FAD_binding_4"/>
    <property type="match status" value="1"/>
</dbReference>
<dbReference type="PANTHER" id="PTHR11748:SF111">
    <property type="entry name" value="D-LACTATE DEHYDROGENASE, MITOCHONDRIAL-RELATED"/>
    <property type="match status" value="1"/>
</dbReference>
<dbReference type="GO" id="GO:0071949">
    <property type="term" value="F:FAD binding"/>
    <property type="evidence" value="ECO:0007669"/>
    <property type="project" value="InterPro"/>
</dbReference>
<dbReference type="PROSITE" id="PS00198">
    <property type="entry name" value="4FE4S_FER_1"/>
    <property type="match status" value="1"/>
</dbReference>
<dbReference type="InterPro" id="IPR016164">
    <property type="entry name" value="FAD-linked_Oxase-like_C"/>
</dbReference>
<evidence type="ECO:0000256" key="5">
    <source>
        <dbReference type="ARBA" id="ARBA00022827"/>
    </source>
</evidence>
<evidence type="ECO:0000313" key="15">
    <source>
        <dbReference type="Proteomes" id="UP000424462"/>
    </source>
</evidence>
<dbReference type="InterPro" id="IPR009051">
    <property type="entry name" value="Helical_ferredxn"/>
</dbReference>
<proteinExistence type="inferred from homology"/>
<feature type="compositionally biased region" description="Low complexity" evidence="11">
    <location>
        <begin position="1"/>
        <end position="11"/>
    </location>
</feature>
<dbReference type="InterPro" id="IPR036318">
    <property type="entry name" value="FAD-bd_PCMH-like_sf"/>
</dbReference>
<dbReference type="Pfam" id="PF02754">
    <property type="entry name" value="CCG"/>
    <property type="match status" value="1"/>
</dbReference>
<name>A0A6B8VR50_9CORY</name>
<feature type="domain" description="FAD-binding PCMH-type" evidence="13">
    <location>
        <begin position="57"/>
        <end position="285"/>
    </location>
</feature>
<dbReference type="PROSITE" id="PS51379">
    <property type="entry name" value="4FE4S_FER_2"/>
    <property type="match status" value="1"/>
</dbReference>
<evidence type="ECO:0000313" key="14">
    <source>
        <dbReference type="EMBL" id="QGU08032.1"/>
    </source>
</evidence>
<dbReference type="InterPro" id="IPR016167">
    <property type="entry name" value="FAD-bd_PCMH_sub1"/>
</dbReference>
<dbReference type="EMBL" id="CP046455">
    <property type="protein sequence ID" value="QGU08032.1"/>
    <property type="molecule type" value="Genomic_DNA"/>
</dbReference>
<evidence type="ECO:0000256" key="11">
    <source>
        <dbReference type="SAM" id="MobiDB-lite"/>
    </source>
</evidence>
<dbReference type="InterPro" id="IPR004017">
    <property type="entry name" value="Cys_rich_dom"/>
</dbReference>
<dbReference type="GO" id="GO:0004458">
    <property type="term" value="F:D-lactate dehydrogenase (cytochrome) activity"/>
    <property type="evidence" value="ECO:0007669"/>
    <property type="project" value="UniProtKB-EC"/>
</dbReference>
<evidence type="ECO:0000256" key="2">
    <source>
        <dbReference type="ARBA" id="ARBA00008000"/>
    </source>
</evidence>
<dbReference type="Gene3D" id="3.30.465.10">
    <property type="match status" value="1"/>
</dbReference>
<dbReference type="InterPro" id="IPR016169">
    <property type="entry name" value="FAD-bd_PCMH_sub2"/>
</dbReference>
<evidence type="ECO:0000256" key="3">
    <source>
        <dbReference type="ARBA" id="ARBA00022630"/>
    </source>
</evidence>
<evidence type="ECO:0000259" key="13">
    <source>
        <dbReference type="PROSITE" id="PS51387"/>
    </source>
</evidence>
<keyword evidence="15" id="KW-1185">Reference proteome</keyword>
<dbReference type="GO" id="GO:0051536">
    <property type="term" value="F:iron-sulfur cluster binding"/>
    <property type="evidence" value="ECO:0007669"/>
    <property type="project" value="UniProtKB-KW"/>
</dbReference>
<reference evidence="14 15" key="1">
    <citation type="submission" date="2019-11" db="EMBL/GenBank/DDBJ databases">
        <title>Complete genome sequence of Corynebacterium kalinowskii 1959, a novel Corynebacterium species isolated from soil of a small paddock in Vilsendorf, Germany.</title>
        <authorList>
            <person name="Schaffert L."/>
            <person name="Ruwe M."/>
            <person name="Milse J."/>
            <person name="Hanuschka K."/>
            <person name="Ortseifen V."/>
            <person name="Droste J."/>
            <person name="Brandt D."/>
            <person name="Schlueter L."/>
            <person name="Kutter Y."/>
            <person name="Vinke S."/>
            <person name="Viehoefer P."/>
            <person name="Jacob L."/>
            <person name="Luebke N.-C."/>
            <person name="Schulte-Berndt E."/>
            <person name="Hain C."/>
            <person name="Linder M."/>
            <person name="Schmidt P."/>
            <person name="Wollenschlaeger L."/>
            <person name="Luttermann T."/>
            <person name="Thieme E."/>
            <person name="Hassa J."/>
            <person name="Haak M."/>
            <person name="Wittchen M."/>
            <person name="Mentz A."/>
            <person name="Persicke M."/>
            <person name="Busche T."/>
            <person name="Ruckert C."/>
        </authorList>
    </citation>
    <scope>NUCLEOTIDE SEQUENCE [LARGE SCALE GENOMIC DNA]</scope>
    <source>
        <strain evidence="14 15">2039</strain>
    </source>
</reference>
<evidence type="ECO:0000256" key="6">
    <source>
        <dbReference type="ARBA" id="ARBA00022946"/>
    </source>
</evidence>
<keyword evidence="4" id="KW-0479">Metal-binding</keyword>
<dbReference type="Proteomes" id="UP000424462">
    <property type="component" value="Chromosome"/>
</dbReference>
<dbReference type="SUPFAM" id="SSF55103">
    <property type="entry name" value="FAD-linked oxidases, C-terminal domain"/>
    <property type="match status" value="1"/>
</dbReference>
<dbReference type="KEGG" id="cok:COCCU_10565"/>
<dbReference type="AlphaFoldDB" id="A0A6B8VR50"/>
<evidence type="ECO:0000256" key="1">
    <source>
        <dbReference type="ARBA" id="ARBA00001974"/>
    </source>
</evidence>
<comment type="cofactor">
    <cofactor evidence="1">
        <name>FAD</name>
        <dbReference type="ChEBI" id="CHEBI:57692"/>
    </cofactor>
</comment>
<organism evidence="14 15">
    <name type="scientific">Corynebacterium occultum</name>
    <dbReference type="NCBI Taxonomy" id="2675219"/>
    <lineage>
        <taxon>Bacteria</taxon>
        <taxon>Bacillati</taxon>
        <taxon>Actinomycetota</taxon>
        <taxon>Actinomycetes</taxon>
        <taxon>Mycobacteriales</taxon>
        <taxon>Corynebacteriaceae</taxon>
        <taxon>Corynebacterium</taxon>
    </lineage>
</organism>
<dbReference type="Gene3D" id="3.30.70.2740">
    <property type="match status" value="1"/>
</dbReference>
<evidence type="ECO:0000256" key="8">
    <source>
        <dbReference type="ARBA" id="ARBA00023004"/>
    </source>
</evidence>
<dbReference type="PROSITE" id="PS51387">
    <property type="entry name" value="FAD_PCMH"/>
    <property type="match status" value="1"/>
</dbReference>
<dbReference type="Pfam" id="PF02913">
    <property type="entry name" value="FAD-oxidase_C"/>
    <property type="match status" value="1"/>
</dbReference>
<comment type="similarity">
    <text evidence="2">Belongs to the FAD-binding oxidoreductase/transferase type 4 family.</text>
</comment>
<dbReference type="SUPFAM" id="SSF56176">
    <property type="entry name" value="FAD-binding/transporter-associated domain-like"/>
    <property type="match status" value="1"/>
</dbReference>
<dbReference type="RefSeq" id="WP_156231457.1">
    <property type="nucleotide sequence ID" value="NZ_CP046455.1"/>
</dbReference>
<keyword evidence="5" id="KW-0274">FAD</keyword>
<keyword evidence="9" id="KW-0411">Iron-sulfur</keyword>
<dbReference type="GO" id="GO:0046872">
    <property type="term" value="F:metal ion binding"/>
    <property type="evidence" value="ECO:0007669"/>
    <property type="project" value="UniProtKB-KW"/>
</dbReference>
<dbReference type="EC" id="1.1.2.4" evidence="10"/>
<dbReference type="InterPro" id="IPR004113">
    <property type="entry name" value="FAD-bd_oxidored_4_C"/>
</dbReference>